<comment type="caution">
    <text evidence="1">The sequence shown here is derived from an EMBL/GenBank/DDBJ whole genome shotgun (WGS) entry which is preliminary data.</text>
</comment>
<evidence type="ECO:0008006" key="3">
    <source>
        <dbReference type="Google" id="ProtNLM"/>
    </source>
</evidence>
<keyword evidence="2" id="KW-1185">Reference proteome</keyword>
<proteinExistence type="predicted"/>
<name>A0A3D8J352_9HELI</name>
<dbReference type="RefSeq" id="WP_104762862.1">
    <property type="nucleotide sequence ID" value="NZ_FZPM01000011.1"/>
</dbReference>
<protein>
    <recommendedName>
        <fullName evidence="3">Lipoprotein</fullName>
    </recommendedName>
</protein>
<dbReference type="PROSITE" id="PS51257">
    <property type="entry name" value="PROKAR_LIPOPROTEIN"/>
    <property type="match status" value="1"/>
</dbReference>
<dbReference type="AlphaFoldDB" id="A0A3D8J352"/>
<dbReference type="OrthoDB" id="5323351at2"/>
<evidence type="ECO:0000313" key="2">
    <source>
        <dbReference type="Proteomes" id="UP000256424"/>
    </source>
</evidence>
<reference evidence="1 2" key="1">
    <citation type="submission" date="2018-04" db="EMBL/GenBank/DDBJ databases">
        <title>Novel Campyloabacter and Helicobacter Species and Strains.</title>
        <authorList>
            <person name="Mannion A.J."/>
            <person name="Shen Z."/>
            <person name="Fox J.G."/>
        </authorList>
    </citation>
    <scope>NUCLEOTIDE SEQUENCE [LARGE SCALE GENOMIC DNA]</scope>
    <source>
        <strain evidence="1 2">MIT 97-5075</strain>
    </source>
</reference>
<organism evidence="1 2">
    <name type="scientific">Helicobacter aurati</name>
    <dbReference type="NCBI Taxonomy" id="137778"/>
    <lineage>
        <taxon>Bacteria</taxon>
        <taxon>Pseudomonadati</taxon>
        <taxon>Campylobacterota</taxon>
        <taxon>Epsilonproteobacteria</taxon>
        <taxon>Campylobacterales</taxon>
        <taxon>Helicobacteraceae</taxon>
        <taxon>Helicobacter</taxon>
    </lineage>
</organism>
<evidence type="ECO:0000313" key="1">
    <source>
        <dbReference type="EMBL" id="RDU71918.1"/>
    </source>
</evidence>
<gene>
    <name evidence="1" type="ORF">CQA66_05480</name>
</gene>
<sequence>MNRYLYLLVIFVGIVVVGCEKKDSYDTAVSSKASLQEEQWLFERQYIRNINDSSWEKVSLSALNNYVDFKIDFTFIYTGKSQNCGLYAKGMLVDEAQEKNKKQKKFLLRPNLIPQTVILLTRQDNSRGNSPNNYTVNIEISNIAEFIRICGDAHQYAAGEYNLQ</sequence>
<accession>A0A3D8J352</accession>
<dbReference type="EMBL" id="NXLW01000009">
    <property type="protein sequence ID" value="RDU71918.1"/>
    <property type="molecule type" value="Genomic_DNA"/>
</dbReference>
<dbReference type="Proteomes" id="UP000256424">
    <property type="component" value="Unassembled WGS sequence"/>
</dbReference>